<evidence type="ECO:0000313" key="1">
    <source>
        <dbReference type="EMBL" id="QJA55246.1"/>
    </source>
</evidence>
<accession>A0A6H2A4W3</accession>
<evidence type="ECO:0008006" key="2">
    <source>
        <dbReference type="Google" id="ProtNLM"/>
    </source>
</evidence>
<dbReference type="InterPro" id="IPR012340">
    <property type="entry name" value="NA-bd_OB-fold"/>
</dbReference>
<dbReference type="Gene3D" id="2.40.50.140">
    <property type="entry name" value="Nucleic acid-binding proteins"/>
    <property type="match status" value="1"/>
</dbReference>
<protein>
    <recommendedName>
        <fullName evidence="2">OB domain-containing protein</fullName>
    </recommendedName>
</protein>
<gene>
    <name evidence="1" type="ORF">TM448A07943_0003</name>
</gene>
<name>A0A6H2A4W3_9ZZZZ</name>
<sequence>MVKLKELERFPDKGDVFNIEAKIKVVWERKHIKTEFSEYKQSIVISDDSGEVVATLWDCEEIKKEQEGSPIYISKARKGTYEGKPQLNVPDQAEIKITETAEKPERTMKLPPSEITQKVMLLEKAIAIALGELQQGWIETSTSLYERIVHWYNLLLDLTKDIYHNTKKEEKIEETKEKLEPKERLPF</sequence>
<reference evidence="1" key="1">
    <citation type="submission" date="2020-03" db="EMBL/GenBank/DDBJ databases">
        <title>The deep terrestrial virosphere.</title>
        <authorList>
            <person name="Holmfeldt K."/>
            <person name="Nilsson E."/>
            <person name="Simone D."/>
            <person name="Lopez-Fernandez M."/>
            <person name="Wu X."/>
            <person name="de Brujin I."/>
            <person name="Lundin D."/>
            <person name="Andersson A."/>
            <person name="Bertilsson S."/>
            <person name="Dopson M."/>
        </authorList>
    </citation>
    <scope>NUCLEOTIDE SEQUENCE</scope>
    <source>
        <strain evidence="1">TM448A07943</strain>
    </source>
</reference>
<dbReference type="SUPFAM" id="SSF50249">
    <property type="entry name" value="Nucleic acid-binding proteins"/>
    <property type="match status" value="1"/>
</dbReference>
<proteinExistence type="predicted"/>
<dbReference type="EMBL" id="MT144581">
    <property type="protein sequence ID" value="QJA55246.1"/>
    <property type="molecule type" value="Genomic_DNA"/>
</dbReference>
<organism evidence="1">
    <name type="scientific">viral metagenome</name>
    <dbReference type="NCBI Taxonomy" id="1070528"/>
    <lineage>
        <taxon>unclassified sequences</taxon>
        <taxon>metagenomes</taxon>
        <taxon>organismal metagenomes</taxon>
    </lineage>
</organism>
<dbReference type="AlphaFoldDB" id="A0A6H2A4W3"/>